<evidence type="ECO:0000256" key="1">
    <source>
        <dbReference type="ARBA" id="ARBA00022536"/>
    </source>
</evidence>
<dbReference type="InterPro" id="IPR000742">
    <property type="entry name" value="EGF"/>
</dbReference>
<keyword evidence="1 3" id="KW-0245">EGF-like domain</keyword>
<keyword evidence="4" id="KW-1133">Transmembrane helix</keyword>
<keyword evidence="4" id="KW-0472">Membrane</keyword>
<dbReference type="AlphaFoldDB" id="A0A3Q2NQX5"/>
<evidence type="ECO:0000256" key="3">
    <source>
        <dbReference type="PROSITE-ProRule" id="PRU00076"/>
    </source>
</evidence>
<dbReference type="PROSITE" id="PS00022">
    <property type="entry name" value="EGF_1"/>
    <property type="match status" value="1"/>
</dbReference>
<evidence type="ECO:0000256" key="2">
    <source>
        <dbReference type="ARBA" id="ARBA00023157"/>
    </source>
</evidence>
<dbReference type="SUPFAM" id="SSF57196">
    <property type="entry name" value="EGF/Laminin"/>
    <property type="match status" value="1"/>
</dbReference>
<dbReference type="Pfam" id="PF00008">
    <property type="entry name" value="EGF"/>
    <property type="match status" value="1"/>
</dbReference>
<dbReference type="PROSITE" id="PS50026">
    <property type="entry name" value="EGF_3"/>
    <property type="match status" value="1"/>
</dbReference>
<dbReference type="GO" id="GO:0008284">
    <property type="term" value="P:positive regulation of cell population proliferation"/>
    <property type="evidence" value="ECO:0007669"/>
    <property type="project" value="TreeGrafter"/>
</dbReference>
<dbReference type="GO" id="GO:0008083">
    <property type="term" value="F:growth factor activity"/>
    <property type="evidence" value="ECO:0007669"/>
    <property type="project" value="TreeGrafter"/>
</dbReference>
<feature type="disulfide bond" evidence="3">
    <location>
        <begin position="15"/>
        <end position="32"/>
    </location>
</feature>
<dbReference type="GO" id="GO:0005154">
    <property type="term" value="F:epidermal growth factor receptor binding"/>
    <property type="evidence" value="ECO:0007669"/>
    <property type="project" value="TreeGrafter"/>
</dbReference>
<comment type="caution">
    <text evidence="3">Lacks conserved residue(s) required for the propagation of feature annotation.</text>
</comment>
<keyword evidence="2 3" id="KW-1015">Disulfide bond</keyword>
<dbReference type="Ensembl" id="ENSFHET00000013830.1">
    <property type="protein sequence ID" value="ENSFHEP00000001467.1"/>
    <property type="gene ID" value="ENSFHEG00000002221.1"/>
</dbReference>
<evidence type="ECO:0000313" key="6">
    <source>
        <dbReference type="Ensembl" id="ENSFHEP00000001467.1"/>
    </source>
</evidence>
<proteinExistence type="predicted"/>
<accession>A0A3Q2NQX5</accession>
<feature type="disulfide bond" evidence="3">
    <location>
        <begin position="34"/>
        <end position="43"/>
    </location>
</feature>
<keyword evidence="7" id="KW-1185">Reference proteome</keyword>
<feature type="domain" description="EGF-like" evidence="5">
    <location>
        <begin position="3"/>
        <end position="44"/>
    </location>
</feature>
<reference evidence="6" key="1">
    <citation type="submission" date="2025-08" db="UniProtKB">
        <authorList>
            <consortium name="Ensembl"/>
        </authorList>
    </citation>
    <scope>IDENTIFICATION</scope>
</reference>
<dbReference type="GO" id="GO:0007173">
    <property type="term" value="P:epidermal growth factor receptor signaling pathway"/>
    <property type="evidence" value="ECO:0007669"/>
    <property type="project" value="TreeGrafter"/>
</dbReference>
<dbReference type="GO" id="GO:0005615">
    <property type="term" value="C:extracellular space"/>
    <property type="evidence" value="ECO:0007669"/>
    <property type="project" value="TreeGrafter"/>
</dbReference>
<dbReference type="PANTHER" id="PTHR10740">
    <property type="entry name" value="TRANSFORMING GROWTH FACTOR ALPHA"/>
    <property type="match status" value="1"/>
</dbReference>
<evidence type="ECO:0000256" key="4">
    <source>
        <dbReference type="SAM" id="Phobius"/>
    </source>
</evidence>
<dbReference type="Proteomes" id="UP000265000">
    <property type="component" value="Unplaced"/>
</dbReference>
<reference evidence="6" key="2">
    <citation type="submission" date="2025-09" db="UniProtKB">
        <authorList>
            <consortium name="Ensembl"/>
        </authorList>
    </citation>
    <scope>IDENTIFICATION</scope>
</reference>
<feature type="transmembrane region" description="Helical" evidence="4">
    <location>
        <begin position="60"/>
        <end position="82"/>
    </location>
</feature>
<dbReference type="GO" id="GO:0045840">
    <property type="term" value="P:positive regulation of mitotic nuclear division"/>
    <property type="evidence" value="ECO:0007669"/>
    <property type="project" value="TreeGrafter"/>
</dbReference>
<sequence>MANFCPCDPKDATYCMNGGICYTVPSMDHLSCSCPENYKGSRCEEYQLQSLALNDPDKGLVAVVITLVILILVVLAVVIYYLHNKEQQFYRKVG</sequence>
<dbReference type="Gene3D" id="2.10.25.10">
    <property type="entry name" value="Laminin"/>
    <property type="match status" value="1"/>
</dbReference>
<name>A0A3Q2NQX5_FUNHE</name>
<dbReference type="PANTHER" id="PTHR10740:SF15">
    <property type="entry name" value="EGF-LIKE DOMAIN-CONTAINING PROTEIN"/>
    <property type="match status" value="1"/>
</dbReference>
<protein>
    <recommendedName>
        <fullName evidence="5">EGF-like domain-containing protein</fullName>
    </recommendedName>
</protein>
<organism evidence="6 7">
    <name type="scientific">Fundulus heteroclitus</name>
    <name type="common">Killifish</name>
    <name type="synonym">Mummichog</name>
    <dbReference type="NCBI Taxonomy" id="8078"/>
    <lineage>
        <taxon>Eukaryota</taxon>
        <taxon>Metazoa</taxon>
        <taxon>Chordata</taxon>
        <taxon>Craniata</taxon>
        <taxon>Vertebrata</taxon>
        <taxon>Euteleostomi</taxon>
        <taxon>Actinopterygii</taxon>
        <taxon>Neopterygii</taxon>
        <taxon>Teleostei</taxon>
        <taxon>Neoteleostei</taxon>
        <taxon>Acanthomorphata</taxon>
        <taxon>Ovalentaria</taxon>
        <taxon>Atherinomorphae</taxon>
        <taxon>Cyprinodontiformes</taxon>
        <taxon>Fundulidae</taxon>
        <taxon>Fundulus</taxon>
    </lineage>
</organism>
<evidence type="ECO:0000259" key="5">
    <source>
        <dbReference type="PROSITE" id="PS50026"/>
    </source>
</evidence>
<dbReference type="SMART" id="SM00181">
    <property type="entry name" value="EGF"/>
    <property type="match status" value="1"/>
</dbReference>
<keyword evidence="4" id="KW-0812">Transmembrane</keyword>
<dbReference type="GeneTree" id="ENSGT00940000175594"/>
<evidence type="ECO:0000313" key="7">
    <source>
        <dbReference type="Proteomes" id="UP000265000"/>
    </source>
</evidence>